<proteinExistence type="predicted"/>
<keyword evidence="5" id="KW-1185">Reference proteome</keyword>
<feature type="region of interest" description="Disordered" evidence="2">
    <location>
        <begin position="214"/>
        <end position="369"/>
    </location>
</feature>
<dbReference type="AlphaFoldDB" id="A0A6G1JDT5"/>
<feature type="coiled-coil region" evidence="1">
    <location>
        <begin position="150"/>
        <end position="184"/>
    </location>
</feature>
<evidence type="ECO:0000313" key="4">
    <source>
        <dbReference type="EMBL" id="KAF2688737.1"/>
    </source>
</evidence>
<accession>A0A6G1JDT5</accession>
<dbReference type="Gene3D" id="1.20.5.370">
    <property type="match status" value="1"/>
</dbReference>
<dbReference type="OrthoDB" id="8064436at2759"/>
<protein>
    <recommendedName>
        <fullName evidence="3">XRCC4 coiled-coil domain-containing protein</fullName>
    </recommendedName>
</protein>
<name>A0A6G1JDT5_9PLEO</name>
<dbReference type="InterPro" id="IPR053962">
    <property type="entry name" value="XRCC4_CC"/>
</dbReference>
<evidence type="ECO:0000256" key="1">
    <source>
        <dbReference type="SAM" id="Coils"/>
    </source>
</evidence>
<dbReference type="PANTHER" id="PTHR42067:SF1">
    <property type="entry name" value="MITOTIC APPARATUS PROTEIN P62"/>
    <property type="match status" value="1"/>
</dbReference>
<feature type="compositionally biased region" description="Acidic residues" evidence="2">
    <location>
        <begin position="249"/>
        <end position="263"/>
    </location>
</feature>
<dbReference type="SUPFAM" id="SSF58022">
    <property type="entry name" value="XRCC4, C-terminal oligomerization domain"/>
    <property type="match status" value="1"/>
</dbReference>
<dbReference type="EMBL" id="MU005573">
    <property type="protein sequence ID" value="KAF2688737.1"/>
    <property type="molecule type" value="Genomic_DNA"/>
</dbReference>
<sequence length="369" mass="41156">MDGRYIVPVEPATGAGEVVVIEVRQNGSRPLDVQLVGCEGESPYVVSLQQRNIGKLKHKFKSSDKEWEEILCHFLRQEHPEGGHARILDNVRMVYTLKKDNLEVSFRQDIKGIKVTLGEIILPKDEEFEFNPFEWARRSAKAHTRTLQELADLKARATGEQETIAKLQAQLDDFIKTKNETEKEMLQQFMALLNEKKRKIRDQGRLLAGAKVNESTASAVKASREETKPRKAAASRTSKRKATAKAAEPEPEPEQLSDADQMEIDQAKNEEPDEDSGPGAATPDRPSDDETEDEDGPSGITPASSAAQVRGKSSKPTRSQSSEDVPVQDDEVPPPRRELPFGRPTTRGRPTQKQPAAPMEDDETEDEEL</sequence>
<evidence type="ECO:0000313" key="5">
    <source>
        <dbReference type="Proteomes" id="UP000799291"/>
    </source>
</evidence>
<feature type="compositionally biased region" description="Basic residues" evidence="2">
    <location>
        <begin position="230"/>
        <end position="243"/>
    </location>
</feature>
<keyword evidence="1" id="KW-0175">Coiled coil</keyword>
<dbReference type="PANTHER" id="PTHR42067">
    <property type="entry name" value="YALI0C15378P"/>
    <property type="match status" value="1"/>
</dbReference>
<evidence type="ECO:0000259" key="3">
    <source>
        <dbReference type="Pfam" id="PF21924"/>
    </source>
</evidence>
<organism evidence="4 5">
    <name type="scientific">Lentithecium fluviatile CBS 122367</name>
    <dbReference type="NCBI Taxonomy" id="1168545"/>
    <lineage>
        <taxon>Eukaryota</taxon>
        <taxon>Fungi</taxon>
        <taxon>Dikarya</taxon>
        <taxon>Ascomycota</taxon>
        <taxon>Pezizomycotina</taxon>
        <taxon>Dothideomycetes</taxon>
        <taxon>Pleosporomycetidae</taxon>
        <taxon>Pleosporales</taxon>
        <taxon>Massarineae</taxon>
        <taxon>Lentitheciaceae</taxon>
        <taxon>Lentithecium</taxon>
    </lineage>
</organism>
<dbReference type="Proteomes" id="UP000799291">
    <property type="component" value="Unassembled WGS sequence"/>
</dbReference>
<evidence type="ECO:0000256" key="2">
    <source>
        <dbReference type="SAM" id="MobiDB-lite"/>
    </source>
</evidence>
<reference evidence="4" key="1">
    <citation type="journal article" date="2020" name="Stud. Mycol.">
        <title>101 Dothideomycetes genomes: a test case for predicting lifestyles and emergence of pathogens.</title>
        <authorList>
            <person name="Haridas S."/>
            <person name="Albert R."/>
            <person name="Binder M."/>
            <person name="Bloem J."/>
            <person name="Labutti K."/>
            <person name="Salamov A."/>
            <person name="Andreopoulos B."/>
            <person name="Baker S."/>
            <person name="Barry K."/>
            <person name="Bills G."/>
            <person name="Bluhm B."/>
            <person name="Cannon C."/>
            <person name="Castanera R."/>
            <person name="Culley D."/>
            <person name="Daum C."/>
            <person name="Ezra D."/>
            <person name="Gonzalez J."/>
            <person name="Henrissat B."/>
            <person name="Kuo A."/>
            <person name="Liang C."/>
            <person name="Lipzen A."/>
            <person name="Lutzoni F."/>
            <person name="Magnuson J."/>
            <person name="Mondo S."/>
            <person name="Nolan M."/>
            <person name="Ohm R."/>
            <person name="Pangilinan J."/>
            <person name="Park H.-J."/>
            <person name="Ramirez L."/>
            <person name="Alfaro M."/>
            <person name="Sun H."/>
            <person name="Tritt A."/>
            <person name="Yoshinaga Y."/>
            <person name="Zwiers L.-H."/>
            <person name="Turgeon B."/>
            <person name="Goodwin S."/>
            <person name="Spatafora J."/>
            <person name="Crous P."/>
            <person name="Grigoriev I."/>
        </authorList>
    </citation>
    <scope>NUCLEOTIDE SEQUENCE</scope>
    <source>
        <strain evidence="4">CBS 122367</strain>
    </source>
</reference>
<feature type="compositionally biased region" description="Acidic residues" evidence="2">
    <location>
        <begin position="287"/>
        <end position="296"/>
    </location>
</feature>
<feature type="domain" description="XRCC4 coiled-coil" evidence="3">
    <location>
        <begin position="164"/>
        <end position="202"/>
    </location>
</feature>
<dbReference type="InterPro" id="IPR014751">
    <property type="entry name" value="XRCC4-like_C"/>
</dbReference>
<feature type="compositionally biased region" description="Acidic residues" evidence="2">
    <location>
        <begin position="359"/>
        <end position="369"/>
    </location>
</feature>
<gene>
    <name evidence="4" type="ORF">K458DRAFT_293459</name>
</gene>
<dbReference type="Pfam" id="PF21924">
    <property type="entry name" value="XRCC4_CC"/>
    <property type="match status" value="1"/>
</dbReference>